<sequence>MPDLAKPEFEHVQPVEACRASSDSQDLKVNQVQQAKNATDREHDPSLKEAVQLYPKAIGFSLLFSTAIIMEGYDLALIGAVYGYTAFQNKFGDQPGPNGNKVISADWQTYIQNGGMVGQIVGLYINGWISDRFGYRKSMLGSQFLMIALIFIPFFAQNIQTIPAGNILLGIPWGIFQTLTISYASDVAPVILRPYLTTYENMCWVIGQLISAGVLRGFLRVEGDWSYRVPFAM</sequence>
<dbReference type="InterPro" id="IPR036259">
    <property type="entry name" value="MFS_trans_sf"/>
</dbReference>
<keyword evidence="4 6" id="KW-1133">Transmembrane helix</keyword>
<dbReference type="InterPro" id="IPR050360">
    <property type="entry name" value="MFS_Sugar_Transporters"/>
</dbReference>
<evidence type="ECO:0000256" key="3">
    <source>
        <dbReference type="ARBA" id="ARBA00022692"/>
    </source>
</evidence>
<protein>
    <recommendedName>
        <fullName evidence="7">Major facilitator superfamily (MFS) profile domain-containing protein</fullName>
    </recommendedName>
</protein>
<evidence type="ECO:0000256" key="6">
    <source>
        <dbReference type="SAM" id="Phobius"/>
    </source>
</evidence>
<keyword evidence="5 6" id="KW-0472">Membrane</keyword>
<dbReference type="PROSITE" id="PS50850">
    <property type="entry name" value="MFS"/>
    <property type="match status" value="1"/>
</dbReference>
<evidence type="ECO:0000256" key="1">
    <source>
        <dbReference type="ARBA" id="ARBA00004141"/>
    </source>
</evidence>
<proteinExistence type="inferred from homology"/>
<dbReference type="InterPro" id="IPR020846">
    <property type="entry name" value="MFS_dom"/>
</dbReference>
<reference evidence="8 9" key="1">
    <citation type="journal article" date="2025" name="Microbiol. Resour. Announc.">
        <title>Draft genome sequences for Neonectria magnoliae and Neonectria punicea, canker pathogens of Liriodendron tulipifera and Acer saccharum in West Virginia.</title>
        <authorList>
            <person name="Petronek H.M."/>
            <person name="Kasson M.T."/>
            <person name="Metheny A.M."/>
            <person name="Stauder C.M."/>
            <person name="Lovett B."/>
            <person name="Lynch S.C."/>
            <person name="Garnas J.R."/>
            <person name="Kasson L.R."/>
            <person name="Stajich J.E."/>
        </authorList>
    </citation>
    <scope>NUCLEOTIDE SEQUENCE [LARGE SCALE GENOMIC DNA]</scope>
    <source>
        <strain evidence="8 9">NRRL 64653</strain>
    </source>
</reference>
<comment type="similarity">
    <text evidence="2">Belongs to the major facilitator superfamily. Sugar transporter (TC 2.A.1.1) family.</text>
</comment>
<gene>
    <name evidence="8" type="ORF">QQX98_002351</name>
</gene>
<evidence type="ECO:0000313" key="9">
    <source>
        <dbReference type="Proteomes" id="UP001498476"/>
    </source>
</evidence>
<evidence type="ECO:0000256" key="2">
    <source>
        <dbReference type="ARBA" id="ARBA00010992"/>
    </source>
</evidence>
<feature type="transmembrane region" description="Helical" evidence="6">
    <location>
        <begin position="139"/>
        <end position="156"/>
    </location>
</feature>
<comment type="caution">
    <text evidence="8">The sequence shown here is derived from an EMBL/GenBank/DDBJ whole genome shotgun (WGS) entry which is preliminary data.</text>
</comment>
<evidence type="ECO:0000256" key="4">
    <source>
        <dbReference type="ARBA" id="ARBA00022989"/>
    </source>
</evidence>
<feature type="domain" description="Major facilitator superfamily (MFS) profile" evidence="7">
    <location>
        <begin position="60"/>
        <end position="233"/>
    </location>
</feature>
<keyword evidence="9" id="KW-1185">Reference proteome</keyword>
<keyword evidence="3 6" id="KW-0812">Transmembrane</keyword>
<dbReference type="InterPro" id="IPR005828">
    <property type="entry name" value="MFS_sugar_transport-like"/>
</dbReference>
<dbReference type="PANTHER" id="PTHR48022">
    <property type="entry name" value="PLASTIDIC GLUCOSE TRANSPORTER 4"/>
    <property type="match status" value="1"/>
</dbReference>
<dbReference type="EMBL" id="JAZAVJ010000024">
    <property type="protein sequence ID" value="KAK7421221.1"/>
    <property type="molecule type" value="Genomic_DNA"/>
</dbReference>
<dbReference type="Pfam" id="PF00083">
    <property type="entry name" value="Sugar_tr"/>
    <property type="match status" value="1"/>
</dbReference>
<dbReference type="SUPFAM" id="SSF103473">
    <property type="entry name" value="MFS general substrate transporter"/>
    <property type="match status" value="1"/>
</dbReference>
<accession>A0ABR1HJ55</accession>
<evidence type="ECO:0000256" key="5">
    <source>
        <dbReference type="ARBA" id="ARBA00023136"/>
    </source>
</evidence>
<dbReference type="Proteomes" id="UP001498476">
    <property type="component" value="Unassembled WGS sequence"/>
</dbReference>
<comment type="subcellular location">
    <subcellularLocation>
        <location evidence="1">Membrane</location>
        <topology evidence="1">Multi-pass membrane protein</topology>
    </subcellularLocation>
</comment>
<organism evidence="8 9">
    <name type="scientific">Neonectria punicea</name>
    <dbReference type="NCBI Taxonomy" id="979145"/>
    <lineage>
        <taxon>Eukaryota</taxon>
        <taxon>Fungi</taxon>
        <taxon>Dikarya</taxon>
        <taxon>Ascomycota</taxon>
        <taxon>Pezizomycotina</taxon>
        <taxon>Sordariomycetes</taxon>
        <taxon>Hypocreomycetidae</taxon>
        <taxon>Hypocreales</taxon>
        <taxon>Nectriaceae</taxon>
        <taxon>Neonectria</taxon>
    </lineage>
</organism>
<evidence type="ECO:0000259" key="7">
    <source>
        <dbReference type="PROSITE" id="PS50850"/>
    </source>
</evidence>
<dbReference type="Gene3D" id="1.20.1250.20">
    <property type="entry name" value="MFS general substrate transporter like domains"/>
    <property type="match status" value="1"/>
</dbReference>
<dbReference type="PANTHER" id="PTHR48022:SF5">
    <property type="entry name" value="ALPHA-GLUCOSIDES PERMEASE MPH2-RELATED"/>
    <property type="match status" value="1"/>
</dbReference>
<evidence type="ECO:0000313" key="8">
    <source>
        <dbReference type="EMBL" id="KAK7421221.1"/>
    </source>
</evidence>
<name>A0ABR1HJ55_9HYPO</name>